<dbReference type="EMBL" id="LNQN01000006">
    <property type="protein sequence ID" value="KSU80908.1"/>
    <property type="molecule type" value="Genomic_DNA"/>
</dbReference>
<keyword evidence="1" id="KW-0812">Transmembrane</keyword>
<evidence type="ECO:0000313" key="3">
    <source>
        <dbReference type="Proteomes" id="UP000054099"/>
    </source>
</evidence>
<name>A0A0V8J1G2_9BACL</name>
<dbReference type="AlphaFoldDB" id="A0A0V8J1G2"/>
<reference evidence="2 3" key="1">
    <citation type="journal article" date="2014" name="Antonie Van Leeuwenhoek">
        <title>Fictibacillus enclensis sp. nov., isolated from marine sediment.</title>
        <authorList>
            <person name="Dastager S.G."/>
            <person name="Mawlankar R."/>
            <person name="Srinivasan K."/>
            <person name="Tang S.K."/>
            <person name="Lee J.C."/>
            <person name="Ramana V.V."/>
            <person name="Shouche Y.S."/>
        </authorList>
    </citation>
    <scope>NUCLEOTIDE SEQUENCE [LARGE SCALE GENOMIC DNA]</scope>
    <source>
        <strain evidence="2 3">NIO-1003</strain>
    </source>
</reference>
<keyword evidence="1" id="KW-0472">Membrane</keyword>
<comment type="caution">
    <text evidence="2">The sequence shown here is derived from an EMBL/GenBank/DDBJ whole genome shotgun (WGS) entry which is preliminary data.</text>
</comment>
<accession>A0A0V8J1G2</accession>
<gene>
    <name evidence="2" type="ORF">AS030_18300</name>
</gene>
<keyword evidence="1" id="KW-1133">Transmembrane helix</keyword>
<dbReference type="RefSeq" id="WP_061974359.1">
    <property type="nucleotide sequence ID" value="NZ_FMAV01000004.1"/>
</dbReference>
<dbReference type="OrthoDB" id="2943176at2"/>
<protein>
    <submittedName>
        <fullName evidence="2">Uncharacterized protein</fullName>
    </submittedName>
</protein>
<sequence>MDPMQPSGPLDAIGALMGIFGLLSFIVTIFIVVLTIIFLFKAMGFMKRKLEADRLRNEQLERLIQLQSNHEINRYRTEEERT</sequence>
<evidence type="ECO:0000313" key="2">
    <source>
        <dbReference type="EMBL" id="KSU80908.1"/>
    </source>
</evidence>
<proteinExistence type="predicted"/>
<feature type="transmembrane region" description="Helical" evidence="1">
    <location>
        <begin position="12"/>
        <end position="40"/>
    </location>
</feature>
<dbReference type="Proteomes" id="UP000054099">
    <property type="component" value="Unassembled WGS sequence"/>
</dbReference>
<evidence type="ECO:0000256" key="1">
    <source>
        <dbReference type="SAM" id="Phobius"/>
    </source>
</evidence>
<organism evidence="2 3">
    <name type="scientific">Fictibacillus enclensis</name>
    <dbReference type="NCBI Taxonomy" id="1017270"/>
    <lineage>
        <taxon>Bacteria</taxon>
        <taxon>Bacillati</taxon>
        <taxon>Bacillota</taxon>
        <taxon>Bacilli</taxon>
        <taxon>Bacillales</taxon>
        <taxon>Fictibacillaceae</taxon>
        <taxon>Fictibacillus</taxon>
    </lineage>
</organism>
<keyword evidence="3" id="KW-1185">Reference proteome</keyword>